<organism evidence="3 4">
    <name type="scientific">Cellulomonas edaphi</name>
    <dbReference type="NCBI Taxonomy" id="3053468"/>
    <lineage>
        <taxon>Bacteria</taxon>
        <taxon>Bacillati</taxon>
        <taxon>Actinomycetota</taxon>
        <taxon>Actinomycetes</taxon>
        <taxon>Micrococcales</taxon>
        <taxon>Cellulomonadaceae</taxon>
        <taxon>Cellulomonas</taxon>
    </lineage>
</organism>
<reference evidence="3 4" key="1">
    <citation type="submission" date="2023-06" db="EMBL/GenBank/DDBJ databases">
        <title>Cellulomonas sp. MW9 Whole genome sequence.</title>
        <authorList>
            <person name="Park S."/>
        </authorList>
    </citation>
    <scope>NUCLEOTIDE SEQUENCE [LARGE SCALE GENOMIC DNA]</scope>
    <source>
        <strain evidence="3 4">MW9</strain>
    </source>
</reference>
<accession>A0ABT7S8J2</accession>
<evidence type="ECO:0000256" key="2">
    <source>
        <dbReference type="SAM" id="Phobius"/>
    </source>
</evidence>
<feature type="transmembrane region" description="Helical" evidence="2">
    <location>
        <begin position="217"/>
        <end position="235"/>
    </location>
</feature>
<name>A0ABT7S8J2_9CELL</name>
<keyword evidence="2" id="KW-0472">Membrane</keyword>
<evidence type="ECO:0000256" key="1">
    <source>
        <dbReference type="SAM" id="MobiDB-lite"/>
    </source>
</evidence>
<evidence type="ECO:0000313" key="3">
    <source>
        <dbReference type="EMBL" id="MDM7831943.1"/>
    </source>
</evidence>
<feature type="region of interest" description="Disordered" evidence="1">
    <location>
        <begin position="138"/>
        <end position="209"/>
    </location>
</feature>
<dbReference type="Proteomes" id="UP001321453">
    <property type="component" value="Unassembled WGS sequence"/>
</dbReference>
<keyword evidence="2" id="KW-1133">Transmembrane helix</keyword>
<feature type="transmembrane region" description="Helical" evidence="2">
    <location>
        <begin position="241"/>
        <end position="262"/>
    </location>
</feature>
<feature type="compositionally biased region" description="Low complexity" evidence="1">
    <location>
        <begin position="21"/>
        <end position="32"/>
    </location>
</feature>
<feature type="region of interest" description="Disordered" evidence="1">
    <location>
        <begin position="1"/>
        <end position="124"/>
    </location>
</feature>
<feature type="compositionally biased region" description="Low complexity" evidence="1">
    <location>
        <begin position="177"/>
        <end position="199"/>
    </location>
</feature>
<gene>
    <name evidence="3" type="ORF">QRT05_11410</name>
</gene>
<protein>
    <submittedName>
        <fullName evidence="3">Uncharacterized protein</fullName>
    </submittedName>
</protein>
<feature type="compositionally biased region" description="Low complexity" evidence="1">
    <location>
        <begin position="51"/>
        <end position="60"/>
    </location>
</feature>
<comment type="caution">
    <text evidence="3">The sequence shown here is derived from an EMBL/GenBank/DDBJ whole genome shotgun (WGS) entry which is preliminary data.</text>
</comment>
<sequence>MTAKKRLPQDEPSAVTAEVVDAPAADQTAAADLDGEDTAVLPAVAPGAEASGDVSDSGGVTDDGEADAGTHDAAEVDPDTSTGAIVERPAGNRDDETAVLPTSASEETAVLPTSAADETAVLPRDVTDETAVLAANDTARQPVTPAPAVSGVSGGAGVPLEKPARTVPAPAQPSEPAPTSAPTAAPTSAPATTRTATVEPPEPTEPPERRRLRVSTVVWGLMLVAAGIWILAWAAGARIDAQLTLIVLLAAGGVALLVGSIVSGARNARR</sequence>
<proteinExistence type="predicted"/>
<keyword evidence="2" id="KW-0812">Transmembrane</keyword>
<dbReference type="EMBL" id="JAUCGR010000002">
    <property type="protein sequence ID" value="MDM7831943.1"/>
    <property type="molecule type" value="Genomic_DNA"/>
</dbReference>
<keyword evidence="4" id="KW-1185">Reference proteome</keyword>
<evidence type="ECO:0000313" key="4">
    <source>
        <dbReference type="Proteomes" id="UP001321453"/>
    </source>
</evidence>
<dbReference type="RefSeq" id="WP_289447351.1">
    <property type="nucleotide sequence ID" value="NZ_JAUCGR010000002.1"/>
</dbReference>